<dbReference type="PATRIC" id="fig|582.24.peg.248"/>
<dbReference type="EMBL" id="JZSH01000003">
    <property type="protein sequence ID" value="KJF79215.1"/>
    <property type="molecule type" value="Genomic_DNA"/>
</dbReference>
<accession>A0A0D8LB77</accession>
<protein>
    <submittedName>
        <fullName evidence="1">Uncharacterized protein</fullName>
    </submittedName>
</protein>
<evidence type="ECO:0000313" key="2">
    <source>
        <dbReference type="Proteomes" id="UP000032582"/>
    </source>
</evidence>
<evidence type="ECO:0000313" key="1">
    <source>
        <dbReference type="EMBL" id="KJF79215.1"/>
    </source>
</evidence>
<dbReference type="Proteomes" id="UP000032582">
    <property type="component" value="Unassembled WGS sequence"/>
</dbReference>
<name>A0A0D8LB77_MORMO</name>
<sequence>MHHNEEANAAFINAIRDGLGEYEAESARLLLGLNCKPGRAINGLTAHTILTCIGANQQQLALSKQAIEPIMPDPEVQRTTLEVISHHEVEAHNGLSDDPPSVAGLCCLLTRNVSDTDVLLMRTTMTGSALYLEKKDKVTATPALLERATNATGYINTCPAFKPYLKELCRNSGVTAADLRRMSTSAFENELKSKYRALEPSMASQDEICRTPTEVTIHWISMLQEAMTTTTDESARSLITGLLKGQQTRWMEHNLTIKATTNALQRDSDVLRSNGLSELADVAACRPGSDSASKSKSLLGQLPASVQDTPLTRLHDNIYGRVFESRWIANLVDNPPEDILSNMQK</sequence>
<reference evidence="1 2" key="1">
    <citation type="submission" date="2015-02" db="EMBL/GenBank/DDBJ databases">
        <title>Whole genome shotgun sequencing of cultured foodborne pathogen.</title>
        <authorList>
            <person name="Timme R."/>
            <person name="Allard M.W."/>
            <person name="Strain E."/>
            <person name="Evans P.S."/>
            <person name="Brown E."/>
        </authorList>
    </citation>
    <scope>NUCLEOTIDE SEQUENCE [LARGE SCALE GENOMIC DNA]</scope>
    <source>
        <strain evidence="1 2">GCSL-TSO-24</strain>
    </source>
</reference>
<gene>
    <name evidence="1" type="ORF">UA45_00815</name>
</gene>
<organism evidence="1 2">
    <name type="scientific">Morganella morganii</name>
    <name type="common">Proteus morganii</name>
    <dbReference type="NCBI Taxonomy" id="582"/>
    <lineage>
        <taxon>Bacteria</taxon>
        <taxon>Pseudomonadati</taxon>
        <taxon>Pseudomonadota</taxon>
        <taxon>Gammaproteobacteria</taxon>
        <taxon>Enterobacterales</taxon>
        <taxon>Morganellaceae</taxon>
        <taxon>Morganella</taxon>
    </lineage>
</organism>
<proteinExistence type="predicted"/>
<dbReference type="AlphaFoldDB" id="A0A0D8LB77"/>
<comment type="caution">
    <text evidence="1">The sequence shown here is derived from an EMBL/GenBank/DDBJ whole genome shotgun (WGS) entry which is preliminary data.</text>
</comment>